<evidence type="ECO:0000313" key="2">
    <source>
        <dbReference type="EMBL" id="QIQ04082.1"/>
    </source>
</evidence>
<protein>
    <submittedName>
        <fullName evidence="2">Roadblock/LC7 domain-containing protein</fullName>
    </submittedName>
</protein>
<evidence type="ECO:0000259" key="1">
    <source>
        <dbReference type="SMART" id="SM00960"/>
    </source>
</evidence>
<proteinExistence type="predicted"/>
<dbReference type="SUPFAM" id="SSF103196">
    <property type="entry name" value="Roadblock/LC7 domain"/>
    <property type="match status" value="1"/>
</dbReference>
<dbReference type="PANTHER" id="PTHR36222:SF1">
    <property type="entry name" value="SERINE PROTEASE INHIBITOR RV3364C"/>
    <property type="match status" value="1"/>
</dbReference>
<accession>A0A6G9H0L3</accession>
<dbReference type="RefSeq" id="WP_167031152.1">
    <property type="nucleotide sequence ID" value="NZ_CP050177.1"/>
</dbReference>
<dbReference type="InterPro" id="IPR004942">
    <property type="entry name" value="Roadblock/LAMTOR2_dom"/>
</dbReference>
<dbReference type="Gene3D" id="3.30.450.30">
    <property type="entry name" value="Dynein light chain 2a, cytoplasmic"/>
    <property type="match status" value="1"/>
</dbReference>
<keyword evidence="3" id="KW-1185">Reference proteome</keyword>
<reference evidence="2 3" key="1">
    <citation type="submission" date="2020-03" db="EMBL/GenBank/DDBJ databases">
        <title>A novel species.</title>
        <authorList>
            <person name="Gao J."/>
        </authorList>
    </citation>
    <scope>NUCLEOTIDE SEQUENCE [LARGE SCALE GENOMIC DNA]</scope>
    <source>
        <strain evidence="2 3">QMT-12</strain>
    </source>
</reference>
<dbReference type="AlphaFoldDB" id="A0A6G9H0L3"/>
<feature type="domain" description="Roadblock/LAMTOR2" evidence="1">
    <location>
        <begin position="12"/>
        <end position="102"/>
    </location>
</feature>
<dbReference type="Pfam" id="PF03259">
    <property type="entry name" value="Robl_LC7"/>
    <property type="match status" value="1"/>
</dbReference>
<dbReference type="PANTHER" id="PTHR36222">
    <property type="entry name" value="SERINE PROTEASE INHIBITOR RV3364C"/>
    <property type="match status" value="1"/>
</dbReference>
<dbReference type="Proteomes" id="UP000501179">
    <property type="component" value="Chromosome"/>
</dbReference>
<dbReference type="SMART" id="SM00960">
    <property type="entry name" value="Robl_LC7"/>
    <property type="match status" value="1"/>
</dbReference>
<organism evidence="2 3">
    <name type="scientific">Streptomyces liangshanensis</name>
    <dbReference type="NCBI Taxonomy" id="2717324"/>
    <lineage>
        <taxon>Bacteria</taxon>
        <taxon>Bacillati</taxon>
        <taxon>Actinomycetota</taxon>
        <taxon>Actinomycetes</taxon>
        <taxon>Kitasatosporales</taxon>
        <taxon>Streptomycetaceae</taxon>
        <taxon>Streptomyces</taxon>
    </lineage>
</organism>
<evidence type="ECO:0000313" key="3">
    <source>
        <dbReference type="Proteomes" id="UP000501179"/>
    </source>
</evidence>
<dbReference type="EMBL" id="CP050177">
    <property type="protein sequence ID" value="QIQ04082.1"/>
    <property type="molecule type" value="Genomic_DNA"/>
</dbReference>
<sequence length="138" mass="14547">MTNSVSKVGDLGWILDELLRTPHTLRAILLSSDGLMSAASEGVERDMADRMAAAVSGMQALSREAAEFADCEGAWEMTMIQYRGGYLFAMAAGDGSYLALSADGDADVENVSYAMEETVDRLGQQLGIASRVVTGAGS</sequence>
<dbReference type="InterPro" id="IPR053141">
    <property type="entry name" value="Mycobact_SerProt_Inhib_Rv3364c"/>
</dbReference>
<dbReference type="KEGG" id="slia:HA039_18770"/>
<gene>
    <name evidence="2" type="ORF">HA039_18770</name>
</gene>
<name>A0A6G9H0L3_9ACTN</name>